<feature type="signal peptide" evidence="2">
    <location>
        <begin position="1"/>
        <end position="16"/>
    </location>
</feature>
<gene>
    <name evidence="3" type="ORF">A1O5_09758</name>
</gene>
<feature type="compositionally biased region" description="Low complexity" evidence="1">
    <location>
        <begin position="127"/>
        <end position="142"/>
    </location>
</feature>
<dbReference type="eggNOG" id="ENOG502T1UD">
    <property type="taxonomic scope" value="Eukaryota"/>
</dbReference>
<evidence type="ECO:0000313" key="3">
    <source>
        <dbReference type="EMBL" id="EXJ67111.1"/>
    </source>
</evidence>
<dbReference type="AlphaFoldDB" id="W9WR09"/>
<protein>
    <submittedName>
        <fullName evidence="3">Uncharacterized protein</fullName>
    </submittedName>
</protein>
<keyword evidence="2" id="KW-0732">Signal</keyword>
<evidence type="ECO:0000313" key="4">
    <source>
        <dbReference type="Proteomes" id="UP000019471"/>
    </source>
</evidence>
<feature type="chain" id="PRO_5004932243" evidence="2">
    <location>
        <begin position="17"/>
        <end position="244"/>
    </location>
</feature>
<proteinExistence type="predicted"/>
<organism evidence="3 4">
    <name type="scientific">Cladophialophora psammophila CBS 110553</name>
    <dbReference type="NCBI Taxonomy" id="1182543"/>
    <lineage>
        <taxon>Eukaryota</taxon>
        <taxon>Fungi</taxon>
        <taxon>Dikarya</taxon>
        <taxon>Ascomycota</taxon>
        <taxon>Pezizomycotina</taxon>
        <taxon>Eurotiomycetes</taxon>
        <taxon>Chaetothyriomycetidae</taxon>
        <taxon>Chaetothyriales</taxon>
        <taxon>Herpotrichiellaceae</taxon>
        <taxon>Cladophialophora</taxon>
    </lineage>
</organism>
<dbReference type="HOGENOM" id="CLU_105489_0_0_1"/>
<dbReference type="RefSeq" id="XP_007748526.1">
    <property type="nucleotide sequence ID" value="XM_007750336.1"/>
</dbReference>
<evidence type="ECO:0000256" key="1">
    <source>
        <dbReference type="SAM" id="MobiDB-lite"/>
    </source>
</evidence>
<dbReference type="Proteomes" id="UP000019471">
    <property type="component" value="Unassembled WGS sequence"/>
</dbReference>
<accession>W9WR09</accession>
<feature type="compositionally biased region" description="Low complexity" evidence="1">
    <location>
        <begin position="183"/>
        <end position="215"/>
    </location>
</feature>
<dbReference type="EMBL" id="AMGX01000017">
    <property type="protein sequence ID" value="EXJ67111.1"/>
    <property type="molecule type" value="Genomic_DNA"/>
</dbReference>
<name>W9WR09_9EURO</name>
<sequence>MKIANVLGLMVASLAAASFGELGKPSSACACWELTNFTAAVLNLGAHEKVVAALAARDLSLDEINNIINLMPRQEPVTVTVVPNGCPPYGTLPTSTPAVPTVPLTTEVTVTSSVTSMVTTITPTAPVTPTSVASSETPVETPIVPPTPTLPTVETTLVPPTPPVESSVPATSESNTPTPSENSSVVGTTSSSTVTQTSLSTSSTQTTATATTSTGIPQAPNSGGAGTVGVNLGLAGLMAVLAVA</sequence>
<dbReference type="STRING" id="1182543.W9WR09"/>
<feature type="region of interest" description="Disordered" evidence="1">
    <location>
        <begin position="127"/>
        <end position="223"/>
    </location>
</feature>
<comment type="caution">
    <text evidence="3">The sequence shown here is derived from an EMBL/GenBank/DDBJ whole genome shotgun (WGS) entry which is preliminary data.</text>
</comment>
<evidence type="ECO:0000256" key="2">
    <source>
        <dbReference type="SAM" id="SignalP"/>
    </source>
</evidence>
<keyword evidence="4" id="KW-1185">Reference proteome</keyword>
<feature type="compositionally biased region" description="Low complexity" evidence="1">
    <location>
        <begin position="150"/>
        <end position="174"/>
    </location>
</feature>
<reference evidence="3 4" key="1">
    <citation type="submission" date="2013-03" db="EMBL/GenBank/DDBJ databases">
        <title>The Genome Sequence of Cladophialophora psammophila CBS 110553.</title>
        <authorList>
            <consortium name="The Broad Institute Genomics Platform"/>
            <person name="Cuomo C."/>
            <person name="de Hoog S."/>
            <person name="Gorbushina A."/>
            <person name="Walker B."/>
            <person name="Young S.K."/>
            <person name="Zeng Q."/>
            <person name="Gargeya S."/>
            <person name="Fitzgerald M."/>
            <person name="Haas B."/>
            <person name="Abouelleil A."/>
            <person name="Allen A.W."/>
            <person name="Alvarado L."/>
            <person name="Arachchi H.M."/>
            <person name="Berlin A.M."/>
            <person name="Chapman S.B."/>
            <person name="Gainer-Dewar J."/>
            <person name="Goldberg J."/>
            <person name="Griggs A."/>
            <person name="Gujja S."/>
            <person name="Hansen M."/>
            <person name="Howarth C."/>
            <person name="Imamovic A."/>
            <person name="Ireland A."/>
            <person name="Larimer J."/>
            <person name="McCowan C."/>
            <person name="Murphy C."/>
            <person name="Pearson M."/>
            <person name="Poon T.W."/>
            <person name="Priest M."/>
            <person name="Roberts A."/>
            <person name="Saif S."/>
            <person name="Shea T."/>
            <person name="Sisk P."/>
            <person name="Sykes S."/>
            <person name="Wortman J."/>
            <person name="Nusbaum C."/>
            <person name="Birren B."/>
        </authorList>
    </citation>
    <scope>NUCLEOTIDE SEQUENCE [LARGE SCALE GENOMIC DNA]</scope>
    <source>
        <strain evidence="3 4">CBS 110553</strain>
    </source>
</reference>
<dbReference type="OrthoDB" id="4161669at2759"/>
<dbReference type="GeneID" id="19194453"/>